<name>A0A8A4ZHJ8_9MICO</name>
<feature type="region of interest" description="Disordered" evidence="2">
    <location>
        <begin position="41"/>
        <end position="67"/>
    </location>
</feature>
<evidence type="ECO:0000259" key="3">
    <source>
        <dbReference type="SMART" id="SM00867"/>
    </source>
</evidence>
<organism evidence="4 5">
    <name type="scientific">Pengzhenrongella sicca</name>
    <dbReference type="NCBI Taxonomy" id="2819238"/>
    <lineage>
        <taxon>Bacteria</taxon>
        <taxon>Bacillati</taxon>
        <taxon>Actinomycetota</taxon>
        <taxon>Actinomycetes</taxon>
        <taxon>Micrococcales</taxon>
        <taxon>Pengzhenrongella</taxon>
    </lineage>
</organism>
<dbReference type="Proteomes" id="UP000663937">
    <property type="component" value="Chromosome"/>
</dbReference>
<dbReference type="KEGG" id="psic:J4E96_05600"/>
<evidence type="ECO:0000256" key="2">
    <source>
        <dbReference type="SAM" id="MobiDB-lite"/>
    </source>
</evidence>
<feature type="domain" description="Lipid/polyisoprenoid-binding YceI-like" evidence="3">
    <location>
        <begin position="78"/>
        <end position="241"/>
    </location>
</feature>
<dbReference type="AlphaFoldDB" id="A0A8A4ZHJ8"/>
<protein>
    <submittedName>
        <fullName evidence="4">YceI family protein</fullName>
    </submittedName>
</protein>
<dbReference type="PANTHER" id="PTHR34406">
    <property type="entry name" value="PROTEIN YCEI"/>
    <property type="match status" value="1"/>
</dbReference>
<evidence type="ECO:0000256" key="1">
    <source>
        <dbReference type="ARBA" id="ARBA00008812"/>
    </source>
</evidence>
<dbReference type="Pfam" id="PF04264">
    <property type="entry name" value="YceI"/>
    <property type="match status" value="1"/>
</dbReference>
<comment type="similarity">
    <text evidence="1">Belongs to the UPF0312 family.</text>
</comment>
<evidence type="ECO:0000313" key="5">
    <source>
        <dbReference type="Proteomes" id="UP000663937"/>
    </source>
</evidence>
<keyword evidence="5" id="KW-1185">Reference proteome</keyword>
<dbReference type="EMBL" id="CP071868">
    <property type="protein sequence ID" value="QTE31344.1"/>
    <property type="molecule type" value="Genomic_DNA"/>
</dbReference>
<dbReference type="InterPro" id="IPR036761">
    <property type="entry name" value="TTHA0802/YceI-like_sf"/>
</dbReference>
<reference evidence="4" key="1">
    <citation type="submission" date="2021-03" db="EMBL/GenBank/DDBJ databases">
        <title>Pengzhenrongella sicca gen. nov., sp. nov., a new member of suborder Micrococcineae isolated from High-Arctic tundra soil.</title>
        <authorList>
            <person name="Peng F."/>
        </authorList>
    </citation>
    <scope>NUCLEOTIDE SEQUENCE</scope>
    <source>
        <strain evidence="4">LRZ-2</strain>
    </source>
</reference>
<proteinExistence type="inferred from homology"/>
<gene>
    <name evidence="4" type="ORF">J4E96_05600</name>
</gene>
<evidence type="ECO:0000313" key="4">
    <source>
        <dbReference type="EMBL" id="QTE31344.1"/>
    </source>
</evidence>
<dbReference type="SMART" id="SM00867">
    <property type="entry name" value="YceI"/>
    <property type="match status" value="1"/>
</dbReference>
<dbReference type="SUPFAM" id="SSF101874">
    <property type="entry name" value="YceI-like"/>
    <property type="match status" value="1"/>
</dbReference>
<dbReference type="InterPro" id="IPR007372">
    <property type="entry name" value="Lipid/polyisoprenoid-bd_YceI"/>
</dbReference>
<accession>A0A8A4ZHJ8</accession>
<dbReference type="PANTHER" id="PTHR34406:SF1">
    <property type="entry name" value="PROTEIN YCEI"/>
    <property type="match status" value="1"/>
</dbReference>
<sequence length="242" mass="24097">MSVRKKLLIALIAVAVVLVAVVGGTALYARYENGKAPEALGLSTATSTPRPTADGAGDADGADGADGAGTAAGDLSGAWTVGDGSQAGYRVDEVLNNQDVTVVGRTDDVDGTVTIAGTDLTAAAVTVSMTTVATDNSGRDGQFLDILHTADFPTSTFTLTSPVDIGAITAGVASVQATGDLTIAGVTAAVTVDLEAQTTATGVEVSGSIPVSFSDYGIEAPDLGFVKVEDAGTVEMLLQLTK</sequence>
<dbReference type="Gene3D" id="2.40.128.110">
    <property type="entry name" value="Lipid/polyisoprenoid-binding, YceI-like"/>
    <property type="match status" value="1"/>
</dbReference>